<dbReference type="Proteomes" id="UP000270296">
    <property type="component" value="Unassembled WGS sequence"/>
</dbReference>
<evidence type="ECO:0000313" key="4">
    <source>
        <dbReference type="WBParaSite" id="SBAD_0001340801-mRNA-1"/>
    </source>
</evidence>
<dbReference type="WBParaSite" id="SBAD_0001340801-mRNA-1">
    <property type="protein sequence ID" value="SBAD_0001340801-mRNA-1"/>
    <property type="gene ID" value="SBAD_0001340801"/>
</dbReference>
<feature type="domain" description="NELF-A N-terminal" evidence="1">
    <location>
        <begin position="27"/>
        <end position="84"/>
    </location>
</feature>
<accession>A0A183JAU5</accession>
<evidence type="ECO:0000259" key="1">
    <source>
        <dbReference type="Pfam" id="PF23553"/>
    </source>
</evidence>
<evidence type="ECO:0000313" key="2">
    <source>
        <dbReference type="EMBL" id="VDP53274.1"/>
    </source>
</evidence>
<proteinExistence type="predicted"/>
<dbReference type="EMBL" id="UZAM01019692">
    <property type="protein sequence ID" value="VDP53274.1"/>
    <property type="molecule type" value="Genomic_DNA"/>
</dbReference>
<sequence length="86" mass="9738">MITSEKAFVVVAQKANGMDVQQFSELIENKLMAGDDLWSSEHLVSSLSKNFLAYLCSLFVDMQTQTKLKLLLSFLHLSKRNLEQVS</sequence>
<evidence type="ECO:0000313" key="3">
    <source>
        <dbReference type="Proteomes" id="UP000270296"/>
    </source>
</evidence>
<dbReference type="Pfam" id="PF23553">
    <property type="entry name" value="NELF-A_N"/>
    <property type="match status" value="1"/>
</dbReference>
<reference evidence="2 3" key="2">
    <citation type="submission" date="2018-11" db="EMBL/GenBank/DDBJ databases">
        <authorList>
            <consortium name="Pathogen Informatics"/>
        </authorList>
    </citation>
    <scope>NUCLEOTIDE SEQUENCE [LARGE SCALE GENOMIC DNA]</scope>
</reference>
<gene>
    <name evidence="2" type="ORF">SBAD_LOCUS12993</name>
</gene>
<name>A0A183JAU5_9BILA</name>
<dbReference type="InterPro" id="IPR056557">
    <property type="entry name" value="NELF-A_N"/>
</dbReference>
<organism evidence="4">
    <name type="scientific">Soboliphyme baturini</name>
    <dbReference type="NCBI Taxonomy" id="241478"/>
    <lineage>
        <taxon>Eukaryota</taxon>
        <taxon>Metazoa</taxon>
        <taxon>Ecdysozoa</taxon>
        <taxon>Nematoda</taxon>
        <taxon>Enoplea</taxon>
        <taxon>Dorylaimia</taxon>
        <taxon>Dioctophymatida</taxon>
        <taxon>Dioctophymatoidea</taxon>
        <taxon>Soboliphymatidae</taxon>
        <taxon>Soboliphyme</taxon>
    </lineage>
</organism>
<dbReference type="AlphaFoldDB" id="A0A183JAU5"/>
<keyword evidence="3" id="KW-1185">Reference proteome</keyword>
<reference evidence="4" key="1">
    <citation type="submission" date="2016-06" db="UniProtKB">
        <authorList>
            <consortium name="WormBaseParasite"/>
        </authorList>
    </citation>
    <scope>IDENTIFICATION</scope>
</reference>
<protein>
    <submittedName>
        <fullName evidence="4">COMMD10</fullName>
    </submittedName>
</protein>